<reference evidence="2 3" key="1">
    <citation type="submission" date="2015-09" db="EMBL/GenBank/DDBJ databases">
        <title>Identification and resolution of microdiversity through metagenomic sequencing of parallel consortia.</title>
        <authorList>
            <person name="Nelson W.C."/>
            <person name="Romine M.F."/>
            <person name="Lindemann S.R."/>
        </authorList>
    </citation>
    <scope>NUCLEOTIDE SEQUENCE [LARGE SCALE GENOMIC DNA]</scope>
    <source>
        <strain evidence="2">HL-49</strain>
    </source>
</reference>
<dbReference type="PATRIC" id="fig|1305737.6.peg.3250"/>
<evidence type="ECO:0000313" key="2">
    <source>
        <dbReference type="EMBL" id="KPQ13472.1"/>
    </source>
</evidence>
<keyword evidence="1" id="KW-1133">Transmembrane helix</keyword>
<evidence type="ECO:0000256" key="1">
    <source>
        <dbReference type="SAM" id="Phobius"/>
    </source>
</evidence>
<keyword evidence="1" id="KW-0472">Membrane</keyword>
<feature type="transmembrane region" description="Helical" evidence="1">
    <location>
        <begin position="122"/>
        <end position="148"/>
    </location>
</feature>
<feature type="transmembrane region" description="Helical" evidence="1">
    <location>
        <begin position="26"/>
        <end position="56"/>
    </location>
</feature>
<dbReference type="AlphaFoldDB" id="A0A0P7XZV8"/>
<gene>
    <name evidence="2" type="ORF">HLUCCX10_12960</name>
</gene>
<evidence type="ECO:0008006" key="4">
    <source>
        <dbReference type="Google" id="ProtNLM"/>
    </source>
</evidence>
<sequence length="195" mass="22196">MESQIHTSMNSPKTQWKEKWGNQPSLMLITVVIWSIFIGLCIQAGAVLFTFIYSWFNPMVAQNLFDGLNLYSLKEANPWYYAGVISFVLFVLGLKAYLFYLMIRIFLKIDLVHPFSQEVSKLIARVSYTAFQIGIGIIFASACFKWLAKKGFELDQVYSLMGGAYEFLLMAAILVAVSQIFKRGVELQAENELTV</sequence>
<dbReference type="EMBL" id="LJXT01000089">
    <property type="protein sequence ID" value="KPQ13472.1"/>
    <property type="molecule type" value="Genomic_DNA"/>
</dbReference>
<proteinExistence type="predicted"/>
<feature type="transmembrane region" description="Helical" evidence="1">
    <location>
        <begin position="160"/>
        <end position="181"/>
    </location>
</feature>
<evidence type="ECO:0000313" key="3">
    <source>
        <dbReference type="Proteomes" id="UP000050421"/>
    </source>
</evidence>
<dbReference type="InterPro" id="IPR021354">
    <property type="entry name" value="DUF2975"/>
</dbReference>
<keyword evidence="1" id="KW-0812">Transmembrane</keyword>
<protein>
    <recommendedName>
        <fullName evidence="4">DUF2975 domain-containing protein</fullName>
    </recommendedName>
</protein>
<dbReference type="eggNOG" id="ENOG5031DC5">
    <property type="taxonomic scope" value="Bacteria"/>
</dbReference>
<dbReference type="Pfam" id="PF11188">
    <property type="entry name" value="DUF2975"/>
    <property type="match status" value="1"/>
</dbReference>
<dbReference type="STRING" id="1305737.GCA_000526355_01675"/>
<dbReference type="Proteomes" id="UP000050421">
    <property type="component" value="Unassembled WGS sequence"/>
</dbReference>
<name>A0A0P7XZV8_9BACT</name>
<accession>A0A0P7XZV8</accession>
<feature type="transmembrane region" description="Helical" evidence="1">
    <location>
        <begin position="79"/>
        <end position="101"/>
    </location>
</feature>
<organism evidence="2 3">
    <name type="scientific">Algoriphagus marincola HL-49</name>
    <dbReference type="NCBI Taxonomy" id="1305737"/>
    <lineage>
        <taxon>Bacteria</taxon>
        <taxon>Pseudomonadati</taxon>
        <taxon>Bacteroidota</taxon>
        <taxon>Cytophagia</taxon>
        <taxon>Cytophagales</taxon>
        <taxon>Cyclobacteriaceae</taxon>
        <taxon>Algoriphagus</taxon>
    </lineage>
</organism>
<comment type="caution">
    <text evidence="2">The sequence shown here is derived from an EMBL/GenBank/DDBJ whole genome shotgun (WGS) entry which is preliminary data.</text>
</comment>